<protein>
    <recommendedName>
        <fullName evidence="9">Envelope biogenesis factor ElyC</fullName>
    </recommendedName>
</protein>
<dbReference type="AlphaFoldDB" id="W0HKA4"/>
<evidence type="ECO:0000256" key="1">
    <source>
        <dbReference type="ARBA" id="ARBA00004429"/>
    </source>
</evidence>
<dbReference type="EMBL" id="CP006568">
    <property type="protein sequence ID" value="AHF74301.1"/>
    <property type="molecule type" value="Genomic_DNA"/>
</dbReference>
<dbReference type="NCBIfam" id="NF007794">
    <property type="entry name" value="PRK10494.1"/>
    <property type="match status" value="1"/>
</dbReference>
<dbReference type="PATRIC" id="fig|2342.5.peg.2834"/>
<gene>
    <name evidence="11" type="primary">ycbC</name>
    <name evidence="11" type="ORF">SOPEG_2662</name>
</gene>
<dbReference type="GO" id="GO:0071555">
    <property type="term" value="P:cell wall organization"/>
    <property type="evidence" value="ECO:0007669"/>
    <property type="project" value="UniProtKB-KW"/>
</dbReference>
<dbReference type="Proteomes" id="UP000019025">
    <property type="component" value="Chromosome"/>
</dbReference>
<dbReference type="PANTHER" id="PTHR30336:SF4">
    <property type="entry name" value="ENVELOPE BIOGENESIS FACTOR ELYC"/>
    <property type="match status" value="1"/>
</dbReference>
<evidence type="ECO:0000256" key="3">
    <source>
        <dbReference type="ARBA" id="ARBA00022519"/>
    </source>
</evidence>
<reference evidence="11 12" key="1">
    <citation type="journal article" date="2014" name="Genome Biol. Evol.">
        <title>Genome degeneration and adaptation in a nascent stage of symbiosis.</title>
        <authorList>
            <person name="Oakeson K.F."/>
            <person name="Gil R."/>
            <person name="Clayton A.L."/>
            <person name="Dunn D.M."/>
            <person name="von Niederhausern A.C."/>
            <person name="Hamil C."/>
            <person name="Aoyagi A."/>
            <person name="Duval B."/>
            <person name="Baca A."/>
            <person name="Silva F.J."/>
            <person name="Vallier A."/>
            <person name="Jackson D.G."/>
            <person name="Latorre A."/>
            <person name="Weiss R.B."/>
            <person name="Heddi A."/>
            <person name="Moya A."/>
            <person name="Dale C."/>
        </authorList>
    </citation>
    <scope>NUCLEOTIDE SEQUENCE [LARGE SCALE GENOMIC DNA]</scope>
    <source>
        <strain evidence="12">none</strain>
    </source>
</reference>
<dbReference type="InterPro" id="IPR003848">
    <property type="entry name" value="DUF218"/>
</dbReference>
<keyword evidence="7" id="KW-0961">Cell wall biogenesis/degradation</keyword>
<sequence length="310" mass="33526">MLFTLKKFIGGLLLPLPLLLLVMGAGLVLLALSQQPVADRLLAPLEAHYPTWQPLGETVKWIVVLGGGYTWNPHWPPSANLINNSLLRVTEGIRQWRAHPGATMVFTGAAAPGNPVSSAEAASRVAQSLGVPASAIVVLDSPRDTRQETVSVAMLVGQAPLMLVTSANHLPRAMGFFTAAGLKPLPVPANQLAIESPLQPQEKILPSPLWLGHSERVWYETLGQAWQRLLGIADRPGRPSMLSPSCCQPRAPLASALVQPRDQFASRAHEQVVVQLAGVNIARRRLPDGVQPASAKKRLRHRRAAEIMKQ</sequence>
<keyword evidence="12" id="KW-1185">Reference proteome</keyword>
<dbReference type="FunFam" id="3.40.50.620:FF:000164">
    <property type="entry name" value="Envelope biogenesis factor ElyC"/>
    <property type="match status" value="1"/>
</dbReference>
<dbReference type="GO" id="GO:0043164">
    <property type="term" value="P:Gram-negative-bacterium-type cell wall biogenesis"/>
    <property type="evidence" value="ECO:0007669"/>
    <property type="project" value="TreeGrafter"/>
</dbReference>
<dbReference type="GO" id="GO:0005886">
    <property type="term" value="C:plasma membrane"/>
    <property type="evidence" value="ECO:0007669"/>
    <property type="project" value="UniProtKB-SubCell"/>
</dbReference>
<organism evidence="11 12">
    <name type="scientific">Candidatus Sodalis pierantonii str. SOPE</name>
    <dbReference type="NCBI Taxonomy" id="2342"/>
    <lineage>
        <taxon>Bacteria</taxon>
        <taxon>Pseudomonadati</taxon>
        <taxon>Pseudomonadota</taxon>
        <taxon>Gammaproteobacteria</taxon>
        <taxon>Enterobacterales</taxon>
        <taxon>Bruguierivoracaceae</taxon>
        <taxon>Sodalis</taxon>
    </lineage>
</organism>
<proteinExistence type="predicted"/>
<dbReference type="PANTHER" id="PTHR30336">
    <property type="entry name" value="INNER MEMBRANE PROTEIN, PROBABLE PERMEASE"/>
    <property type="match status" value="1"/>
</dbReference>
<dbReference type="Pfam" id="PF02698">
    <property type="entry name" value="DUF218"/>
    <property type="match status" value="1"/>
</dbReference>
<accession>W0HKA4</accession>
<feature type="domain" description="DUF218" evidence="10">
    <location>
        <begin position="61"/>
        <end position="223"/>
    </location>
</feature>
<evidence type="ECO:0000256" key="4">
    <source>
        <dbReference type="ARBA" id="ARBA00022692"/>
    </source>
</evidence>
<evidence type="ECO:0000313" key="11">
    <source>
        <dbReference type="EMBL" id="AHF74301.1"/>
    </source>
</evidence>
<evidence type="ECO:0000256" key="8">
    <source>
        <dbReference type="ARBA" id="ARBA00053487"/>
    </source>
</evidence>
<keyword evidence="4" id="KW-0812">Transmembrane</keyword>
<dbReference type="KEGG" id="pes:SOPEG_2662"/>
<evidence type="ECO:0000256" key="2">
    <source>
        <dbReference type="ARBA" id="ARBA00022475"/>
    </source>
</evidence>
<comment type="function">
    <text evidence="8">Plays a critical role in the metabolism of the essential lipid carrier used for cell wall synthesis.</text>
</comment>
<dbReference type="HOGENOM" id="CLU_053514_0_0_6"/>
<evidence type="ECO:0000313" key="12">
    <source>
        <dbReference type="Proteomes" id="UP000019025"/>
    </source>
</evidence>
<keyword evidence="6" id="KW-0472">Membrane</keyword>
<dbReference type="GO" id="GO:0000270">
    <property type="term" value="P:peptidoglycan metabolic process"/>
    <property type="evidence" value="ECO:0007669"/>
    <property type="project" value="TreeGrafter"/>
</dbReference>
<keyword evidence="2" id="KW-1003">Cell membrane</keyword>
<evidence type="ECO:0000256" key="9">
    <source>
        <dbReference type="ARBA" id="ARBA00070389"/>
    </source>
</evidence>
<evidence type="ECO:0000259" key="10">
    <source>
        <dbReference type="Pfam" id="PF02698"/>
    </source>
</evidence>
<evidence type="ECO:0000256" key="5">
    <source>
        <dbReference type="ARBA" id="ARBA00022989"/>
    </source>
</evidence>
<name>W0HKA4_9GAMM</name>
<dbReference type="eggNOG" id="COG1434">
    <property type="taxonomic scope" value="Bacteria"/>
</dbReference>
<evidence type="ECO:0000256" key="6">
    <source>
        <dbReference type="ARBA" id="ARBA00023136"/>
    </source>
</evidence>
<evidence type="ECO:0000256" key="7">
    <source>
        <dbReference type="ARBA" id="ARBA00023316"/>
    </source>
</evidence>
<dbReference type="CDD" id="cd06259">
    <property type="entry name" value="YdcF-like"/>
    <property type="match status" value="1"/>
</dbReference>
<keyword evidence="3" id="KW-0997">Cell inner membrane</keyword>
<keyword evidence="5" id="KW-1133">Transmembrane helix</keyword>
<comment type="subcellular location">
    <subcellularLocation>
        <location evidence="1">Cell inner membrane</location>
        <topology evidence="1">Multi-pass membrane protein</topology>
    </subcellularLocation>
</comment>
<dbReference type="InterPro" id="IPR051599">
    <property type="entry name" value="Cell_Envelope_Assoc"/>
</dbReference>